<dbReference type="InterPro" id="IPR012442">
    <property type="entry name" value="DUF1645_plant"/>
</dbReference>
<reference evidence="2" key="1">
    <citation type="submission" date="2021-01" db="UniProtKB">
        <authorList>
            <consortium name="EnsemblPlants"/>
        </authorList>
    </citation>
    <scope>IDENTIFICATION</scope>
</reference>
<keyword evidence="3" id="KW-1185">Reference proteome</keyword>
<evidence type="ECO:0000313" key="2">
    <source>
        <dbReference type="EnsemblPlants" id="Kaladp0674s0078.1.v1.1.CDS.1"/>
    </source>
</evidence>
<sequence length="202" mass="22208">MAASGDKVANGFAEVEAEQELKIADDADDKDEAFEFSFDCGGFPASPVSADVVFHDWRTKQSFRLICPASQEIVEVSEEEAPADVDVDVIANVGAGSSRRETKQLRQLMEVEKELAFSSSSTESDEIEALAPGSYCVRKPETAPEKKGKSTWPSKRWKLRDLLRRVASVHEEKGGEGSSSKTQKETKRHGWLTFMHAGLLGL</sequence>
<name>A0A7N0VDW6_KALFE</name>
<dbReference type="Pfam" id="PF07816">
    <property type="entry name" value="DUF1645"/>
    <property type="match status" value="1"/>
</dbReference>
<feature type="region of interest" description="Disordered" evidence="1">
    <location>
        <begin position="168"/>
        <end position="189"/>
    </location>
</feature>
<evidence type="ECO:0000313" key="3">
    <source>
        <dbReference type="Proteomes" id="UP000594263"/>
    </source>
</evidence>
<dbReference type="Gramene" id="Kaladp0674s0078.1.v1.1">
    <property type="protein sequence ID" value="Kaladp0674s0078.1.v1.1.CDS.1"/>
    <property type="gene ID" value="Kaladp0674s0078.v1.1"/>
</dbReference>
<evidence type="ECO:0000256" key="1">
    <source>
        <dbReference type="SAM" id="MobiDB-lite"/>
    </source>
</evidence>
<proteinExistence type="predicted"/>
<organism evidence="2 3">
    <name type="scientific">Kalanchoe fedtschenkoi</name>
    <name type="common">Lavender scallops</name>
    <name type="synonym">South American air plant</name>
    <dbReference type="NCBI Taxonomy" id="63787"/>
    <lineage>
        <taxon>Eukaryota</taxon>
        <taxon>Viridiplantae</taxon>
        <taxon>Streptophyta</taxon>
        <taxon>Embryophyta</taxon>
        <taxon>Tracheophyta</taxon>
        <taxon>Spermatophyta</taxon>
        <taxon>Magnoliopsida</taxon>
        <taxon>eudicotyledons</taxon>
        <taxon>Gunneridae</taxon>
        <taxon>Pentapetalae</taxon>
        <taxon>Saxifragales</taxon>
        <taxon>Crassulaceae</taxon>
        <taxon>Kalanchoe</taxon>
    </lineage>
</organism>
<dbReference type="Proteomes" id="UP000594263">
    <property type="component" value="Unplaced"/>
</dbReference>
<protein>
    <submittedName>
        <fullName evidence="2">Uncharacterized protein</fullName>
    </submittedName>
</protein>
<dbReference type="AlphaFoldDB" id="A0A7N0VDW6"/>
<accession>A0A7N0VDW6</accession>
<dbReference type="EnsemblPlants" id="Kaladp0674s0078.1.v1.1">
    <property type="protein sequence ID" value="Kaladp0674s0078.1.v1.1.CDS.1"/>
    <property type="gene ID" value="Kaladp0674s0078.v1.1"/>
</dbReference>